<feature type="repeat" description="WD" evidence="3">
    <location>
        <begin position="1134"/>
        <end position="1168"/>
    </location>
</feature>
<keyword evidence="1 3" id="KW-0853">WD repeat</keyword>
<dbReference type="Pfam" id="PF00400">
    <property type="entry name" value="WD40"/>
    <property type="match status" value="3"/>
</dbReference>
<dbReference type="InterPro" id="IPR027417">
    <property type="entry name" value="P-loop_NTPase"/>
</dbReference>
<name>A0A2T7P9I3_POMCA</name>
<evidence type="ECO:0000256" key="3">
    <source>
        <dbReference type="PROSITE-ProRule" id="PRU00221"/>
    </source>
</evidence>
<dbReference type="SMART" id="SM00320">
    <property type="entry name" value="WD40"/>
    <property type="match status" value="4"/>
</dbReference>
<dbReference type="InterPro" id="IPR011047">
    <property type="entry name" value="Quinoprotein_ADH-like_sf"/>
</dbReference>
<evidence type="ECO:0000313" key="5">
    <source>
        <dbReference type="EMBL" id="PVD30066.1"/>
    </source>
</evidence>
<evidence type="ECO:0000256" key="1">
    <source>
        <dbReference type="ARBA" id="ARBA00022574"/>
    </source>
</evidence>
<feature type="repeat" description="WD" evidence="3">
    <location>
        <begin position="1452"/>
        <end position="1484"/>
    </location>
</feature>
<keyword evidence="6" id="KW-1185">Reference proteome</keyword>
<accession>A0A2T7P9I3</accession>
<evidence type="ECO:0000313" key="6">
    <source>
        <dbReference type="Proteomes" id="UP000245119"/>
    </source>
</evidence>
<dbReference type="PANTHER" id="PTHR19871">
    <property type="entry name" value="BETA TRANSDUCIN-RELATED PROTEIN"/>
    <property type="match status" value="1"/>
</dbReference>
<dbReference type="PROSITE" id="PS50294">
    <property type="entry name" value="WD_REPEATS_REGION"/>
    <property type="match status" value="2"/>
</dbReference>
<dbReference type="PROSITE" id="PS50082">
    <property type="entry name" value="WD_REPEATS_2"/>
    <property type="match status" value="2"/>
</dbReference>
<dbReference type="InterPro" id="IPR057588">
    <property type="entry name" value="NWD1/2-like_WH"/>
</dbReference>
<evidence type="ECO:0000256" key="2">
    <source>
        <dbReference type="ARBA" id="ARBA00022737"/>
    </source>
</evidence>
<comment type="caution">
    <text evidence="5">The sequence shown here is derived from an EMBL/GenBank/DDBJ whole genome shotgun (WGS) entry which is preliminary data.</text>
</comment>
<organism evidence="5 6">
    <name type="scientific">Pomacea canaliculata</name>
    <name type="common">Golden apple snail</name>
    <dbReference type="NCBI Taxonomy" id="400727"/>
    <lineage>
        <taxon>Eukaryota</taxon>
        <taxon>Metazoa</taxon>
        <taxon>Spiralia</taxon>
        <taxon>Lophotrochozoa</taxon>
        <taxon>Mollusca</taxon>
        <taxon>Gastropoda</taxon>
        <taxon>Caenogastropoda</taxon>
        <taxon>Architaenioglossa</taxon>
        <taxon>Ampullarioidea</taxon>
        <taxon>Ampullariidae</taxon>
        <taxon>Pomacea</taxon>
    </lineage>
</organism>
<keyword evidence="2" id="KW-0677">Repeat</keyword>
<feature type="domain" description="NACHT" evidence="4">
    <location>
        <begin position="371"/>
        <end position="497"/>
    </location>
</feature>
<dbReference type="PANTHER" id="PTHR19871:SF42">
    <property type="match status" value="1"/>
</dbReference>
<dbReference type="Proteomes" id="UP000245119">
    <property type="component" value="Linkage Group LG5"/>
</dbReference>
<dbReference type="SUPFAM" id="SSF50998">
    <property type="entry name" value="Quinoprotein alcohol dehydrogenase-like"/>
    <property type="match status" value="2"/>
</dbReference>
<dbReference type="Gene3D" id="2.130.10.10">
    <property type="entry name" value="YVTN repeat-like/Quinoprotein amine dehydrogenase"/>
    <property type="match status" value="2"/>
</dbReference>
<dbReference type="InterPro" id="IPR001680">
    <property type="entry name" value="WD40_rpt"/>
</dbReference>
<sequence>MHEPNKVSSRGSREDWLKCQQKEDRVMRTNNKQELPIQLQGENILETDHFTYLGSIVNKDDMTIERNVLMKDAVPYLRDFCKKKDLDFQVIDMRWGVREDAGIEHTTTDICLREIKRCQETSAGPNFVAFLGDRYGSCQLPNTIPVTEFRTMRRLASWMDIKEFAIVDKWYLLDTNAVPPVYQIQAITSLLPYYSDKNPSNKHLCDQVIRSNHFLLFVMLLNTLKYLSISHQYLKSVPLERYTDWTMEGEIDQKAQKQLTHLKSNEVPECLPFSHIIQNTIPWTSTGVDEENNIHAAYLKDFCETFKHHMVAMIEKSLHTFASQDSEVAGMYKEVLHHLRFCALKCEIFCGRENELEEENIALPKILSFRRPVIINGPSGSGKTALMAKIVELSKKWVPKSMCVVRFLSTSASSSNIRDVLSSIVSQLWFLYDISPPAGLELKVDFNYLCRYLQALLWQIKSQERPLFLLLDSVDQLQTSDYAHSMSWMPRILPPNVHLFVSVATDHTVCWFNLKANIPFEKQFINLQSLDRAAADRMIRAMCHKKGRTLSISQRSLLLQTHGQCHQTLHLKLITDKALSWPSHRLACDLELGATVKEAIDQLFENLEKNHGQIIVSKALGYLTLADHGLTDGEMEDILSLDDEVLQDTYIYHLPPDSDVIRLPPSLWIRIKNDIHEYLTFEQTRKVKFSKWYHRHFKEAAIRRYITDKTRVQMHCAMAEYFLGTWSDQPKPLELYKGKKASYPNCLRGVPSQPLQQPGELRIFNQRKLQELPHHLTETENWEEFHRTIACSLEWLLASCQTITATVLLTQFRAMLQKSKDNKKEGMQVFVKDVQQVYNMIILGIDHIRRDPMNLPLQIIGQLSPSYKGSTGIEKLIQQCKEYLHISPQALMVPQNAHFPAPGGQLLSSINLRLFLMGEDRMLGPSICANEEKQLLHAIEWSLNGKPDSILTLDYANSCTIVAREKLSSFVHSLNYAGAEHRFLVMKIYEVKSKYNADFVYQLLEGSTLMPFTFDKLVSAMSVASHGLSIAFAYKQESNYFSFKIYKHQQFVLVGTTEEVISNGNVRKPALLWRLDDGTLASEIPNNSAWNTLQLTGDDLIICLACNTHDSVIRILSLGPRSKLFPTAAVIQELSDHNKPIFQLLPLHNGSLLISASTDNTIKEWDLEKILKDSISESSMKETIPAQDAKTTTDISMESLGKTSCIVVTRDEELAFFGTENGAVAFCKLEDRADHVITLVSNLPPVHLMCQTNSGDNIIVAADSTLAVFKSTNGDILYKIPAAMKSKVSCLAEGGGTAVAGHEGMQGIALVWNVVTGMKIRTLEFLYSFSKTAVSKCGSKVVVHMFEFPIVMDVITENSGHNEMQISMENMDIMMSGCTCMCVSPDDTLVAACATDGSIRVISMDNRYLHRMQKRSSAISATFSPDSRHLLTGGFRSIYMWNMGSGQLECKMTRHQDFVTSLTFAVDGHCLISTSLDMMIVVWDTATCLSLCTVRAHCQLHSVGLTPDLSYLVYMPERVASLAVLKPNMALKKCLLHGENKEVSRTLEQAQAFALAFSSQPIQTTTSSGCIAS</sequence>
<dbReference type="Gene3D" id="3.40.50.300">
    <property type="entry name" value="P-loop containing nucleotide triphosphate hydrolases"/>
    <property type="match status" value="1"/>
</dbReference>
<dbReference type="Pfam" id="PF05729">
    <property type="entry name" value="NACHT"/>
    <property type="match status" value="1"/>
</dbReference>
<dbReference type="SUPFAM" id="SSF52540">
    <property type="entry name" value="P-loop containing nucleoside triphosphate hydrolases"/>
    <property type="match status" value="1"/>
</dbReference>
<dbReference type="InterPro" id="IPR007111">
    <property type="entry name" value="NACHT_NTPase"/>
</dbReference>
<gene>
    <name evidence="5" type="ORF">C0Q70_09327</name>
</gene>
<dbReference type="STRING" id="400727.A0A2T7P9I3"/>
<dbReference type="PROSITE" id="PS50837">
    <property type="entry name" value="NACHT"/>
    <property type="match status" value="1"/>
</dbReference>
<dbReference type="InterPro" id="IPR052752">
    <property type="entry name" value="NACHT-WD_repeat"/>
</dbReference>
<dbReference type="InterPro" id="IPR015943">
    <property type="entry name" value="WD40/YVTN_repeat-like_dom_sf"/>
</dbReference>
<dbReference type="EMBL" id="PZQS01000005">
    <property type="protein sequence ID" value="PVD30066.1"/>
    <property type="molecule type" value="Genomic_DNA"/>
</dbReference>
<dbReference type="Pfam" id="PF25469">
    <property type="entry name" value="WHD_NWD1"/>
    <property type="match status" value="1"/>
</dbReference>
<protein>
    <recommendedName>
        <fullName evidence="4">NACHT domain-containing protein</fullName>
    </recommendedName>
</protein>
<evidence type="ECO:0000259" key="4">
    <source>
        <dbReference type="PROSITE" id="PS50837"/>
    </source>
</evidence>
<dbReference type="OrthoDB" id="2325716at2759"/>
<reference evidence="5 6" key="1">
    <citation type="submission" date="2018-04" db="EMBL/GenBank/DDBJ databases">
        <title>The genome of golden apple snail Pomacea canaliculata provides insight into stress tolerance and invasive adaptation.</title>
        <authorList>
            <person name="Liu C."/>
            <person name="Liu B."/>
            <person name="Ren Y."/>
            <person name="Zhang Y."/>
            <person name="Wang H."/>
            <person name="Li S."/>
            <person name="Jiang F."/>
            <person name="Yin L."/>
            <person name="Zhang G."/>
            <person name="Qian W."/>
            <person name="Fan W."/>
        </authorList>
    </citation>
    <scope>NUCLEOTIDE SEQUENCE [LARGE SCALE GENOMIC DNA]</scope>
    <source>
        <strain evidence="5">SZHN2017</strain>
        <tissue evidence="5">Muscle</tissue>
    </source>
</reference>
<proteinExistence type="predicted"/>
<dbReference type="Gene3D" id="1.25.40.370">
    <property type="match status" value="1"/>
</dbReference>